<dbReference type="EMBL" id="JACIDB010000001">
    <property type="protein sequence ID" value="MBB3874063.1"/>
    <property type="molecule type" value="Genomic_DNA"/>
</dbReference>
<organism evidence="1 2">
    <name type="scientific">Sphingomonas aquatilis</name>
    <dbReference type="NCBI Taxonomy" id="93063"/>
    <lineage>
        <taxon>Bacteria</taxon>
        <taxon>Pseudomonadati</taxon>
        <taxon>Pseudomonadota</taxon>
        <taxon>Alphaproteobacteria</taxon>
        <taxon>Sphingomonadales</taxon>
        <taxon>Sphingomonadaceae</taxon>
        <taxon>Sphingomonas</taxon>
    </lineage>
</organism>
<keyword evidence="2" id="KW-1185">Reference proteome</keyword>
<name>A0AAW3TKA6_9SPHN</name>
<reference evidence="1 2" key="1">
    <citation type="submission" date="2020-08" db="EMBL/GenBank/DDBJ databases">
        <title>Genomic Encyclopedia of Type Strains, Phase IV (KMG-IV): sequencing the most valuable type-strain genomes for metagenomic binning, comparative biology and taxonomic classification.</title>
        <authorList>
            <person name="Goeker M."/>
        </authorList>
    </citation>
    <scope>NUCLEOTIDE SEQUENCE [LARGE SCALE GENOMIC DNA]</scope>
    <source>
        <strain evidence="1 2">DSM 15581</strain>
    </source>
</reference>
<comment type="caution">
    <text evidence="1">The sequence shown here is derived from an EMBL/GenBank/DDBJ whole genome shotgun (WGS) entry which is preliminary data.</text>
</comment>
<dbReference type="AlphaFoldDB" id="A0AAW3TKA6"/>
<dbReference type="RefSeq" id="WP_221204563.1">
    <property type="nucleotide sequence ID" value="NZ_JACIDB010000001.1"/>
</dbReference>
<evidence type="ECO:0000313" key="2">
    <source>
        <dbReference type="Proteomes" id="UP000528945"/>
    </source>
</evidence>
<protein>
    <submittedName>
        <fullName evidence="1">Uncharacterized protein</fullName>
    </submittedName>
</protein>
<evidence type="ECO:0000313" key="1">
    <source>
        <dbReference type="EMBL" id="MBB3874063.1"/>
    </source>
</evidence>
<sequence>MILAMLLGAAQAAAPQRLLDCTQIDRAIGTSREEGIPEPRAMNDVQLVAHHSLCGGWEIIDMWRSGYGASAVWRARRKVMNPLGRLTVTTTDAVACPAMMSVLAKLADVPVTLSVLPPPAKFDPRLPPPPPLVAVDGTTFTLRLLSNAQGARVTVSSSVGALADWAEASMKQLEPCWRPAA</sequence>
<gene>
    <name evidence="1" type="ORF">GGR47_000279</name>
</gene>
<accession>A0AAW3TKA6</accession>
<proteinExistence type="predicted"/>
<dbReference type="Proteomes" id="UP000528945">
    <property type="component" value="Unassembled WGS sequence"/>
</dbReference>